<dbReference type="Proteomes" id="UP000190150">
    <property type="component" value="Unassembled WGS sequence"/>
</dbReference>
<dbReference type="PROSITE" id="PS51352">
    <property type="entry name" value="THIOREDOXIN_2"/>
    <property type="match status" value="1"/>
</dbReference>
<protein>
    <submittedName>
        <fullName evidence="3">Thiol-disulfide isomerase or thioredoxin</fullName>
    </submittedName>
</protein>
<dbReference type="PANTHER" id="PTHR42852:SF17">
    <property type="entry name" value="THIOREDOXIN-LIKE PROTEIN HI_1115"/>
    <property type="match status" value="1"/>
</dbReference>
<dbReference type="GO" id="GO:0016491">
    <property type="term" value="F:oxidoreductase activity"/>
    <property type="evidence" value="ECO:0007669"/>
    <property type="project" value="InterPro"/>
</dbReference>
<sequence length="433" mass="49220">MKKILFLLLLSTNVLAQQQGAKYSFNDFMLIEKVEDQEAKYKAMLKELSPEQHSTSVTNDFRGELTFAWLNKGNVERYRYYKSTNPEFSGRQYLYLVNALEKLFDEGKDYKSVETISKELLEEIEKGTLDDLLGRAPVMKELNAAANAKLGNVARAKEMMGKLSSEADVAMRDIPYFKDSKSNYINRYAMVLLAEGKDKDAFELLTKAFKDADSNPYMLDTFKEAYKKTKGSDQGFETYLIALQKEAYQHYYQEVEKLYIASPQQKMKGELPSPDDPTEMMTLFEGKKPVQEITLENLKGEPVRLADHTGKILVVDFWTTLCTPCVAAFTGFERVVADYNKADLQLFVINLFETDRTVKAYVAQKGITLDVLRDEENLAYNVQGTPTKIIFDPSGNIRFYAAGYAGSTDREYYKLKAMVEITKARAVSAAMGE</sequence>
<evidence type="ECO:0000313" key="4">
    <source>
        <dbReference type="Proteomes" id="UP000190150"/>
    </source>
</evidence>
<dbReference type="Gene3D" id="3.40.30.10">
    <property type="entry name" value="Glutaredoxin"/>
    <property type="match status" value="1"/>
</dbReference>
<dbReference type="InterPro" id="IPR050553">
    <property type="entry name" value="Thioredoxin_ResA/DsbE_sf"/>
</dbReference>
<dbReference type="Pfam" id="PF00578">
    <property type="entry name" value="AhpC-TSA"/>
    <property type="match status" value="1"/>
</dbReference>
<keyword evidence="4" id="KW-1185">Reference proteome</keyword>
<feature type="chain" id="PRO_5012933679" evidence="1">
    <location>
        <begin position="17"/>
        <end position="433"/>
    </location>
</feature>
<name>A0A1T5AWV3_9SPHI</name>
<evidence type="ECO:0000259" key="2">
    <source>
        <dbReference type="PROSITE" id="PS51352"/>
    </source>
</evidence>
<dbReference type="GO" id="GO:0016209">
    <property type="term" value="F:antioxidant activity"/>
    <property type="evidence" value="ECO:0007669"/>
    <property type="project" value="InterPro"/>
</dbReference>
<evidence type="ECO:0000313" key="3">
    <source>
        <dbReference type="EMBL" id="SKB39468.1"/>
    </source>
</evidence>
<evidence type="ECO:0000256" key="1">
    <source>
        <dbReference type="SAM" id="SignalP"/>
    </source>
</evidence>
<feature type="signal peptide" evidence="1">
    <location>
        <begin position="1"/>
        <end position="16"/>
    </location>
</feature>
<feature type="domain" description="Thioredoxin" evidence="2">
    <location>
        <begin position="284"/>
        <end position="423"/>
    </location>
</feature>
<dbReference type="OrthoDB" id="620130at2"/>
<dbReference type="RefSeq" id="WP_079640607.1">
    <property type="nucleotide sequence ID" value="NZ_FUZF01000001.1"/>
</dbReference>
<keyword evidence="1" id="KW-0732">Signal</keyword>
<proteinExistence type="predicted"/>
<keyword evidence="3" id="KW-0413">Isomerase</keyword>
<dbReference type="InterPro" id="IPR000866">
    <property type="entry name" value="AhpC/TSA"/>
</dbReference>
<dbReference type="STRING" id="1513896.SAMN05660841_00253"/>
<dbReference type="CDD" id="cd02966">
    <property type="entry name" value="TlpA_like_family"/>
    <property type="match status" value="1"/>
</dbReference>
<dbReference type="InterPro" id="IPR013766">
    <property type="entry name" value="Thioredoxin_domain"/>
</dbReference>
<dbReference type="EMBL" id="FUZF01000001">
    <property type="protein sequence ID" value="SKB39468.1"/>
    <property type="molecule type" value="Genomic_DNA"/>
</dbReference>
<dbReference type="SUPFAM" id="SSF52833">
    <property type="entry name" value="Thioredoxin-like"/>
    <property type="match status" value="1"/>
</dbReference>
<reference evidence="4" key="1">
    <citation type="submission" date="2017-02" db="EMBL/GenBank/DDBJ databases">
        <authorList>
            <person name="Varghese N."/>
            <person name="Submissions S."/>
        </authorList>
    </citation>
    <scope>NUCLEOTIDE SEQUENCE [LARGE SCALE GENOMIC DNA]</scope>
    <source>
        <strain evidence="4">DSM 24091</strain>
    </source>
</reference>
<dbReference type="AlphaFoldDB" id="A0A1T5AWV3"/>
<dbReference type="GO" id="GO:0016853">
    <property type="term" value="F:isomerase activity"/>
    <property type="evidence" value="ECO:0007669"/>
    <property type="project" value="UniProtKB-KW"/>
</dbReference>
<accession>A0A1T5AWV3</accession>
<organism evidence="3 4">
    <name type="scientific">Sphingobacterium nematocida</name>
    <dbReference type="NCBI Taxonomy" id="1513896"/>
    <lineage>
        <taxon>Bacteria</taxon>
        <taxon>Pseudomonadati</taxon>
        <taxon>Bacteroidota</taxon>
        <taxon>Sphingobacteriia</taxon>
        <taxon>Sphingobacteriales</taxon>
        <taxon>Sphingobacteriaceae</taxon>
        <taxon>Sphingobacterium</taxon>
    </lineage>
</organism>
<dbReference type="InterPro" id="IPR036249">
    <property type="entry name" value="Thioredoxin-like_sf"/>
</dbReference>
<gene>
    <name evidence="3" type="ORF">SAMN05660841_00253</name>
</gene>
<dbReference type="PANTHER" id="PTHR42852">
    <property type="entry name" value="THIOL:DISULFIDE INTERCHANGE PROTEIN DSBE"/>
    <property type="match status" value="1"/>
</dbReference>